<evidence type="ECO:0000313" key="20">
    <source>
        <dbReference type="EMBL" id="GEJ55521.1"/>
    </source>
</evidence>
<comment type="pathway">
    <text evidence="4">Lipid metabolism.</text>
</comment>
<keyword evidence="16" id="KW-0594">Phospholipid biosynthesis</keyword>
<feature type="transmembrane region" description="Helical" evidence="19">
    <location>
        <begin position="7"/>
        <end position="27"/>
    </location>
</feature>
<dbReference type="RefSeq" id="WP_176062315.1">
    <property type="nucleotide sequence ID" value="NZ_BJTG01000001.1"/>
</dbReference>
<comment type="caution">
    <text evidence="20">The sequence shown here is derived from an EMBL/GenBank/DDBJ whole genome shotgun (WGS) entry which is preliminary data.</text>
</comment>
<comment type="pathway">
    <text evidence="3 18">Phospholipid metabolism; CDP-diacylglycerol biosynthesis; CDP-diacylglycerol from sn-glycerol 3-phosphate: step 3/3.</text>
</comment>
<dbReference type="GO" id="GO:0005886">
    <property type="term" value="C:plasma membrane"/>
    <property type="evidence" value="ECO:0007669"/>
    <property type="project" value="UniProtKB-SubCell"/>
</dbReference>
<evidence type="ECO:0000256" key="2">
    <source>
        <dbReference type="ARBA" id="ARBA00004651"/>
    </source>
</evidence>
<keyword evidence="10 18" id="KW-0808">Transferase</keyword>
<comment type="catalytic activity">
    <reaction evidence="1 18">
        <text>a 1,2-diacyl-sn-glycero-3-phosphate + CTP + H(+) = a CDP-1,2-diacyl-sn-glycerol + diphosphate</text>
        <dbReference type="Rhea" id="RHEA:16229"/>
        <dbReference type="ChEBI" id="CHEBI:15378"/>
        <dbReference type="ChEBI" id="CHEBI:33019"/>
        <dbReference type="ChEBI" id="CHEBI:37563"/>
        <dbReference type="ChEBI" id="CHEBI:58332"/>
        <dbReference type="ChEBI" id="CHEBI:58608"/>
        <dbReference type="EC" id="2.7.7.41"/>
    </reaction>
</comment>
<dbReference type="PANTHER" id="PTHR46382">
    <property type="entry name" value="PHOSPHATIDATE CYTIDYLYLTRANSFERASE"/>
    <property type="match status" value="1"/>
</dbReference>
<evidence type="ECO:0000256" key="18">
    <source>
        <dbReference type="RuleBase" id="RU003938"/>
    </source>
</evidence>
<evidence type="ECO:0000313" key="21">
    <source>
        <dbReference type="Proteomes" id="UP000503640"/>
    </source>
</evidence>
<protein>
    <recommendedName>
        <fullName evidence="7 18">Phosphatidate cytidylyltransferase</fullName>
        <ecNumber evidence="6 18">2.7.7.41</ecNumber>
    </recommendedName>
</protein>
<evidence type="ECO:0000256" key="17">
    <source>
        <dbReference type="ARBA" id="ARBA00023264"/>
    </source>
</evidence>
<evidence type="ECO:0000256" key="3">
    <source>
        <dbReference type="ARBA" id="ARBA00005119"/>
    </source>
</evidence>
<dbReference type="AlphaFoldDB" id="A0A7I9VGK1"/>
<organism evidence="20 21">
    <name type="scientific">Anaeromyxobacter diazotrophicus</name>
    <dbReference type="NCBI Taxonomy" id="2590199"/>
    <lineage>
        <taxon>Bacteria</taxon>
        <taxon>Pseudomonadati</taxon>
        <taxon>Myxococcota</taxon>
        <taxon>Myxococcia</taxon>
        <taxon>Myxococcales</taxon>
        <taxon>Cystobacterineae</taxon>
        <taxon>Anaeromyxobacteraceae</taxon>
        <taxon>Anaeromyxobacter</taxon>
    </lineage>
</organism>
<evidence type="ECO:0000256" key="19">
    <source>
        <dbReference type="SAM" id="Phobius"/>
    </source>
</evidence>
<feature type="transmembrane region" description="Helical" evidence="19">
    <location>
        <begin position="215"/>
        <end position="236"/>
    </location>
</feature>
<feature type="transmembrane region" description="Helical" evidence="19">
    <location>
        <begin position="143"/>
        <end position="163"/>
    </location>
</feature>
<keyword evidence="14" id="KW-0443">Lipid metabolism</keyword>
<evidence type="ECO:0000256" key="7">
    <source>
        <dbReference type="ARBA" id="ARBA00019373"/>
    </source>
</evidence>
<keyword evidence="13 19" id="KW-1133">Transmembrane helix</keyword>
<reference evidence="21" key="1">
    <citation type="journal article" date="2020" name="Appl. Environ. Microbiol.">
        <title>Diazotrophic Anaeromyxobacter Isolates from Soils.</title>
        <authorList>
            <person name="Masuda Y."/>
            <person name="Yamanaka H."/>
            <person name="Xu Z.X."/>
            <person name="Shiratori Y."/>
            <person name="Aono T."/>
            <person name="Amachi S."/>
            <person name="Senoo K."/>
            <person name="Itoh H."/>
        </authorList>
    </citation>
    <scope>NUCLEOTIDE SEQUENCE [LARGE SCALE GENOMIC DNA]</scope>
    <source>
        <strain evidence="21">R267</strain>
    </source>
</reference>
<evidence type="ECO:0000256" key="5">
    <source>
        <dbReference type="ARBA" id="ARBA00010185"/>
    </source>
</evidence>
<gene>
    <name evidence="20" type="ORF">AMYX_02620</name>
</gene>
<evidence type="ECO:0000256" key="13">
    <source>
        <dbReference type="ARBA" id="ARBA00022989"/>
    </source>
</evidence>
<feature type="transmembrane region" description="Helical" evidence="19">
    <location>
        <begin position="184"/>
        <end position="203"/>
    </location>
</feature>
<feature type="transmembrane region" description="Helical" evidence="19">
    <location>
        <begin position="83"/>
        <end position="105"/>
    </location>
</feature>
<dbReference type="UniPathway" id="UPA00557">
    <property type="reaction ID" value="UER00614"/>
</dbReference>
<sequence>MNEKNKNLALRVVSALLLFPALVWVTWLGGLPFTVLLAVAAAISAIELTGMFTAVRVPEAFGVAVAALLPFVPWWTAQDASRAYPSIVPLALAVAAMALLVLNLFRAGPIEGSPQRVAASALAWLYCGVLISSVVGLRLRHGFAWVILTFVTTWLNDTLAYFAGRFFGKHPLYPRVSPKKTWEGFGGGVLGSVLGALVVKALFGPGVLPQPEGEAFLLSWAGCVGLGLGASVLGPLGDLCESMLKRSAGVKDSGRLIPGHGGLLDRIDALLFVAPWVYLWATLAQ</sequence>
<evidence type="ECO:0000256" key="8">
    <source>
        <dbReference type="ARBA" id="ARBA00022475"/>
    </source>
</evidence>
<evidence type="ECO:0000256" key="6">
    <source>
        <dbReference type="ARBA" id="ARBA00012487"/>
    </source>
</evidence>
<accession>A0A7I9VGK1</accession>
<keyword evidence="17" id="KW-1208">Phospholipid metabolism</keyword>
<evidence type="ECO:0000256" key="1">
    <source>
        <dbReference type="ARBA" id="ARBA00001698"/>
    </source>
</evidence>
<feature type="transmembrane region" description="Helical" evidence="19">
    <location>
        <begin position="117"/>
        <end position="137"/>
    </location>
</feature>
<dbReference type="Proteomes" id="UP000503640">
    <property type="component" value="Unassembled WGS sequence"/>
</dbReference>
<dbReference type="InterPro" id="IPR000374">
    <property type="entry name" value="PC_trans"/>
</dbReference>
<evidence type="ECO:0000256" key="12">
    <source>
        <dbReference type="ARBA" id="ARBA00022695"/>
    </source>
</evidence>
<dbReference type="GO" id="GO:0016024">
    <property type="term" value="P:CDP-diacylglycerol biosynthetic process"/>
    <property type="evidence" value="ECO:0007669"/>
    <property type="project" value="UniProtKB-UniPathway"/>
</dbReference>
<feature type="transmembrane region" description="Helical" evidence="19">
    <location>
        <begin position="33"/>
        <end position="53"/>
    </location>
</feature>
<dbReference type="PANTHER" id="PTHR46382:SF1">
    <property type="entry name" value="PHOSPHATIDATE CYTIDYLYLTRANSFERASE"/>
    <property type="match status" value="1"/>
</dbReference>
<keyword evidence="11 18" id="KW-0812">Transmembrane</keyword>
<evidence type="ECO:0000256" key="4">
    <source>
        <dbReference type="ARBA" id="ARBA00005189"/>
    </source>
</evidence>
<keyword evidence="21" id="KW-1185">Reference proteome</keyword>
<evidence type="ECO:0000256" key="9">
    <source>
        <dbReference type="ARBA" id="ARBA00022516"/>
    </source>
</evidence>
<comment type="similarity">
    <text evidence="5 18">Belongs to the CDS family.</text>
</comment>
<dbReference type="Pfam" id="PF01148">
    <property type="entry name" value="CTP_transf_1"/>
    <property type="match status" value="1"/>
</dbReference>
<keyword evidence="9" id="KW-0444">Lipid biosynthesis</keyword>
<evidence type="ECO:0000256" key="11">
    <source>
        <dbReference type="ARBA" id="ARBA00022692"/>
    </source>
</evidence>
<keyword evidence="12 18" id="KW-0548">Nucleotidyltransferase</keyword>
<dbReference type="PROSITE" id="PS01315">
    <property type="entry name" value="CDS"/>
    <property type="match status" value="1"/>
</dbReference>
<evidence type="ECO:0000256" key="14">
    <source>
        <dbReference type="ARBA" id="ARBA00023098"/>
    </source>
</evidence>
<dbReference type="GO" id="GO:0004605">
    <property type="term" value="F:phosphatidate cytidylyltransferase activity"/>
    <property type="evidence" value="ECO:0007669"/>
    <property type="project" value="UniProtKB-EC"/>
</dbReference>
<evidence type="ECO:0000256" key="10">
    <source>
        <dbReference type="ARBA" id="ARBA00022679"/>
    </source>
</evidence>
<feature type="transmembrane region" description="Helical" evidence="19">
    <location>
        <begin position="60"/>
        <end position="77"/>
    </location>
</feature>
<dbReference type="EC" id="2.7.7.41" evidence="6 18"/>
<keyword evidence="15 19" id="KW-0472">Membrane</keyword>
<dbReference type="EMBL" id="BJTG01000001">
    <property type="protein sequence ID" value="GEJ55521.1"/>
    <property type="molecule type" value="Genomic_DNA"/>
</dbReference>
<proteinExistence type="inferred from homology"/>
<evidence type="ECO:0000256" key="16">
    <source>
        <dbReference type="ARBA" id="ARBA00023209"/>
    </source>
</evidence>
<evidence type="ECO:0000256" key="15">
    <source>
        <dbReference type="ARBA" id="ARBA00023136"/>
    </source>
</evidence>
<name>A0A7I9VGK1_9BACT</name>
<keyword evidence="8" id="KW-1003">Cell membrane</keyword>
<comment type="subcellular location">
    <subcellularLocation>
        <location evidence="2">Cell membrane</location>
        <topology evidence="2">Multi-pass membrane protein</topology>
    </subcellularLocation>
</comment>